<proteinExistence type="predicted"/>
<gene>
    <name evidence="1" type="ORF">SDC9_115077</name>
</gene>
<accession>A0A645BS00</accession>
<protein>
    <submittedName>
        <fullName evidence="1">Uncharacterized protein</fullName>
    </submittedName>
</protein>
<dbReference type="EMBL" id="VSSQ01022087">
    <property type="protein sequence ID" value="MPM68146.1"/>
    <property type="molecule type" value="Genomic_DNA"/>
</dbReference>
<evidence type="ECO:0000313" key="1">
    <source>
        <dbReference type="EMBL" id="MPM68146.1"/>
    </source>
</evidence>
<reference evidence="1" key="1">
    <citation type="submission" date="2019-08" db="EMBL/GenBank/DDBJ databases">
        <authorList>
            <person name="Kucharzyk K."/>
            <person name="Murdoch R.W."/>
            <person name="Higgins S."/>
            <person name="Loffler F."/>
        </authorList>
    </citation>
    <scope>NUCLEOTIDE SEQUENCE</scope>
</reference>
<comment type="caution">
    <text evidence="1">The sequence shown here is derived from an EMBL/GenBank/DDBJ whole genome shotgun (WGS) entry which is preliminary data.</text>
</comment>
<organism evidence="1">
    <name type="scientific">bioreactor metagenome</name>
    <dbReference type="NCBI Taxonomy" id="1076179"/>
    <lineage>
        <taxon>unclassified sequences</taxon>
        <taxon>metagenomes</taxon>
        <taxon>ecological metagenomes</taxon>
    </lineage>
</organism>
<sequence>MRRLLPLGTVAGVVAVVVSMMSGVGESVHLDDTRVPDAGVRNAYKHTDLRDTAQTAVSSAALPLEAEAQWNDLLARSG</sequence>
<dbReference type="AlphaFoldDB" id="A0A645BS00"/>
<name>A0A645BS00_9ZZZZ</name>